<evidence type="ECO:0000313" key="1">
    <source>
        <dbReference type="EMBL" id="RKO78680.1"/>
    </source>
</evidence>
<dbReference type="Proteomes" id="UP000269665">
    <property type="component" value="Unassembled WGS sequence"/>
</dbReference>
<dbReference type="OrthoDB" id="7064054at2"/>
<evidence type="ECO:0000313" key="2">
    <source>
        <dbReference type="Proteomes" id="UP000269665"/>
    </source>
</evidence>
<accession>A0A8B3FL40</accession>
<dbReference type="AlphaFoldDB" id="A0A8B3FL40"/>
<reference evidence="1 2" key="1">
    <citation type="journal article" date="2018" name="BMC Genomics">
        <title>High genomic variability in the plant pathogenic bacterium Pectobacterium parmentieri deciphered from de novo assembled complete genomes.</title>
        <authorList>
            <person name="Zoledowska S."/>
            <person name="Motyka-Pomagruk A."/>
            <person name="Sledz W."/>
            <person name="Mengoni A."/>
            <person name="Lojkowska E."/>
        </authorList>
    </citation>
    <scope>NUCLEOTIDE SEQUENCE [LARGE SCALE GENOMIC DNA]</scope>
    <source>
        <strain evidence="1 2">IFB5626</strain>
    </source>
</reference>
<proteinExistence type="predicted"/>
<dbReference type="EMBL" id="PSZG01000001">
    <property type="protein sequence ID" value="RKO78680.1"/>
    <property type="molecule type" value="Genomic_DNA"/>
</dbReference>
<protein>
    <submittedName>
        <fullName evidence="1">Uncharacterized protein</fullName>
    </submittedName>
</protein>
<comment type="caution">
    <text evidence="1">The sequence shown here is derived from an EMBL/GenBank/DDBJ whole genome shotgun (WGS) entry which is preliminary data.</text>
</comment>
<sequence>MAFWQYSFWAVPKHALVSRYGNVPKKITEDDFNEIKWFYEFGQEDILIRGVNYLEKNKHWDKETVFFGDYDKDCIAIMFDDKELIEIKLRVDLRNSDLPILHSMIRSLCDRDLIIIDEDMNVIDPRSDILIQKINIDISKKNSFFKR</sequence>
<dbReference type="GeneID" id="45851282"/>
<dbReference type="KEGG" id="ppar:A8F97_17630"/>
<organism evidence="1 2">
    <name type="scientific">Pectobacterium parmentieri</name>
    <dbReference type="NCBI Taxonomy" id="1905730"/>
    <lineage>
        <taxon>Bacteria</taxon>
        <taxon>Pseudomonadati</taxon>
        <taxon>Pseudomonadota</taxon>
        <taxon>Gammaproteobacteria</taxon>
        <taxon>Enterobacterales</taxon>
        <taxon>Pectobacteriaceae</taxon>
        <taxon>Pectobacterium</taxon>
    </lineage>
</organism>
<name>A0A8B3FL40_PECPM</name>
<gene>
    <name evidence="1" type="ORF">C5E00_18775</name>
</gene>
<dbReference type="RefSeq" id="WP_012821991.1">
    <property type="nucleotide sequence ID" value="NZ_CP015749.1"/>
</dbReference>